<evidence type="ECO:0000313" key="2">
    <source>
        <dbReference type="Proteomes" id="UP000218887"/>
    </source>
</evidence>
<sequence>MISEKINEMVNEEVGRVIGDKIAELDEARKHLCDVEEKTRYLDNDNYELNQKVRSLSKAEDLIAKFTPLVNKDNFEDFLDSLNLEGTGIVIDGMDSGKIPVWFQAVVKYYDHKELVISLMNLFNIDYPNWAANFKLPYDYNEEELDLFFRNISYASVTNGADFQHNTGFFYEKLKRNNGDVKLLLTKSDYFNIPWNLLLQNKLLVTGEYFNKILNELKENSMGYMNSFNFFYIQKYQELSSYQVSQMLDLLPEKRLMDCHRAFINQNVDIFKIKPELVNRFLNKISDNQFSTFYYLNYPVEIQKDYVKDYTERYGYRDKFEMVKKMDISKEDKIKLLSEIAEMELGESED</sequence>
<dbReference type="RefSeq" id="WP_095654891.1">
    <property type="nucleotide sequence ID" value="NZ_NPOA01000004.1"/>
</dbReference>
<name>A0A2A2IEW7_9BACI</name>
<dbReference type="EMBL" id="NPOA01000004">
    <property type="protein sequence ID" value="PAV30289.1"/>
    <property type="molecule type" value="Genomic_DNA"/>
</dbReference>
<reference evidence="1 2" key="1">
    <citation type="submission" date="2017-08" db="EMBL/GenBank/DDBJ databases">
        <title>Virgibacillus indicus sp. nov. and Virgibacillus profoundi sp. nov, two moderately halophilic bacteria isolated from marine sediment by using the Microfluidic Streak Plate.</title>
        <authorList>
            <person name="Xu B."/>
            <person name="Hu B."/>
            <person name="Wang J."/>
            <person name="Zhu Y."/>
            <person name="Huang L."/>
            <person name="Du W."/>
            <person name="Huang Y."/>
        </authorList>
    </citation>
    <scope>NUCLEOTIDE SEQUENCE [LARGE SCALE GENOMIC DNA]</scope>
    <source>
        <strain evidence="1 2">IO3-P3-H5</strain>
    </source>
</reference>
<organism evidence="1 2">
    <name type="scientific">Virgibacillus profundi</name>
    <dbReference type="NCBI Taxonomy" id="2024555"/>
    <lineage>
        <taxon>Bacteria</taxon>
        <taxon>Bacillati</taxon>
        <taxon>Bacillota</taxon>
        <taxon>Bacilli</taxon>
        <taxon>Bacillales</taxon>
        <taxon>Bacillaceae</taxon>
        <taxon>Virgibacillus</taxon>
    </lineage>
</organism>
<keyword evidence="2" id="KW-1185">Reference proteome</keyword>
<protein>
    <submittedName>
        <fullName evidence="1">Uncharacterized protein</fullName>
    </submittedName>
</protein>
<accession>A0A2A2IEW7</accession>
<dbReference type="AlphaFoldDB" id="A0A2A2IEW7"/>
<dbReference type="Proteomes" id="UP000218887">
    <property type="component" value="Unassembled WGS sequence"/>
</dbReference>
<comment type="caution">
    <text evidence="1">The sequence shown here is derived from an EMBL/GenBank/DDBJ whole genome shotgun (WGS) entry which is preliminary data.</text>
</comment>
<dbReference type="OrthoDB" id="2963693at2"/>
<evidence type="ECO:0000313" key="1">
    <source>
        <dbReference type="EMBL" id="PAV30289.1"/>
    </source>
</evidence>
<proteinExistence type="predicted"/>
<gene>
    <name evidence="1" type="ORF">CIL05_07415</name>
</gene>